<organism evidence="1">
    <name type="scientific">marine metagenome</name>
    <dbReference type="NCBI Taxonomy" id="408172"/>
    <lineage>
        <taxon>unclassified sequences</taxon>
        <taxon>metagenomes</taxon>
        <taxon>ecological metagenomes</taxon>
    </lineage>
</organism>
<sequence length="40" mass="4399">MGDMEDLQTTTGTLINSSHFAEAGGHKYPRKNFSKTTVNI</sequence>
<evidence type="ECO:0000313" key="1">
    <source>
        <dbReference type="EMBL" id="SVC90470.1"/>
    </source>
</evidence>
<accession>A0A382QZX7</accession>
<name>A0A382QZX7_9ZZZZ</name>
<dbReference type="AlphaFoldDB" id="A0A382QZX7"/>
<protein>
    <submittedName>
        <fullName evidence="1">Uncharacterized protein</fullName>
    </submittedName>
</protein>
<reference evidence="1" key="1">
    <citation type="submission" date="2018-05" db="EMBL/GenBank/DDBJ databases">
        <authorList>
            <person name="Lanie J.A."/>
            <person name="Ng W.-L."/>
            <person name="Kazmierczak K.M."/>
            <person name="Andrzejewski T.M."/>
            <person name="Davidsen T.M."/>
            <person name="Wayne K.J."/>
            <person name="Tettelin H."/>
            <person name="Glass J.I."/>
            <person name="Rusch D."/>
            <person name="Podicherti R."/>
            <person name="Tsui H.-C.T."/>
            <person name="Winkler M.E."/>
        </authorList>
    </citation>
    <scope>NUCLEOTIDE SEQUENCE</scope>
</reference>
<proteinExistence type="predicted"/>
<gene>
    <name evidence="1" type="ORF">METZ01_LOCUS343324</name>
</gene>
<dbReference type="EMBL" id="UINC01117791">
    <property type="protein sequence ID" value="SVC90470.1"/>
    <property type="molecule type" value="Genomic_DNA"/>
</dbReference>